<dbReference type="SUPFAM" id="SSF143430">
    <property type="entry name" value="TTP0101/SSO1404-like"/>
    <property type="match status" value="1"/>
</dbReference>
<evidence type="ECO:0000256" key="8">
    <source>
        <dbReference type="ARBA" id="ARBA00023118"/>
    </source>
</evidence>
<dbReference type="GO" id="GO:0016787">
    <property type="term" value="F:hydrolase activity"/>
    <property type="evidence" value="ECO:0007669"/>
    <property type="project" value="UniProtKB-KW"/>
</dbReference>
<dbReference type="CDD" id="cd09725">
    <property type="entry name" value="Cas2_I_II_III"/>
    <property type="match status" value="1"/>
</dbReference>
<accession>A0A8J2BN52</accession>
<dbReference type="Pfam" id="PF09827">
    <property type="entry name" value="CRISPR_Cas2"/>
    <property type="match status" value="1"/>
</dbReference>
<comment type="similarity">
    <text evidence="2">Belongs to the CRISPR-associated endoribonuclease Cas2 protein family.</text>
</comment>
<dbReference type="Gene3D" id="3.30.70.240">
    <property type="match status" value="1"/>
</dbReference>
<keyword evidence="10" id="KW-1185">Reference proteome</keyword>
<evidence type="ECO:0000256" key="5">
    <source>
        <dbReference type="ARBA" id="ARBA00022759"/>
    </source>
</evidence>
<dbReference type="GO" id="GO:0051607">
    <property type="term" value="P:defense response to virus"/>
    <property type="evidence" value="ECO:0007669"/>
    <property type="project" value="UniProtKB-KW"/>
</dbReference>
<keyword evidence="3" id="KW-0540">Nuclease</keyword>
<evidence type="ECO:0000313" key="10">
    <source>
        <dbReference type="Proteomes" id="UP000663859"/>
    </source>
</evidence>
<evidence type="ECO:0000256" key="2">
    <source>
        <dbReference type="ARBA" id="ARBA00009959"/>
    </source>
</evidence>
<keyword evidence="5" id="KW-0255">Endonuclease</keyword>
<dbReference type="GO" id="GO:0046872">
    <property type="term" value="F:metal ion binding"/>
    <property type="evidence" value="ECO:0007669"/>
    <property type="project" value="UniProtKB-KW"/>
</dbReference>
<gene>
    <name evidence="9" type="ORF">MPNT_650005</name>
</gene>
<dbReference type="GO" id="GO:0043571">
    <property type="term" value="P:maintenance of CRISPR repeat elements"/>
    <property type="evidence" value="ECO:0007669"/>
    <property type="project" value="InterPro"/>
</dbReference>
<reference evidence="9" key="1">
    <citation type="submission" date="2021-02" db="EMBL/GenBank/DDBJ databases">
        <authorList>
            <person name="Cremers G."/>
            <person name="Picone N."/>
        </authorList>
    </citation>
    <scope>NUCLEOTIDE SEQUENCE</scope>
    <source>
        <strain evidence="9">PQ17</strain>
    </source>
</reference>
<evidence type="ECO:0000256" key="3">
    <source>
        <dbReference type="ARBA" id="ARBA00022722"/>
    </source>
</evidence>
<evidence type="ECO:0000256" key="7">
    <source>
        <dbReference type="ARBA" id="ARBA00022842"/>
    </source>
</evidence>
<keyword evidence="4" id="KW-0479">Metal-binding</keyword>
<keyword evidence="8" id="KW-0051">Antiviral defense</keyword>
<keyword evidence="6" id="KW-0378">Hydrolase</keyword>
<keyword evidence="7" id="KW-0460">Magnesium</keyword>
<organism evidence="9 10">
    <name type="scientific">Candidatus Methylacidithermus pantelleriae</name>
    <dbReference type="NCBI Taxonomy" id="2744239"/>
    <lineage>
        <taxon>Bacteria</taxon>
        <taxon>Pseudomonadati</taxon>
        <taxon>Verrucomicrobiota</taxon>
        <taxon>Methylacidiphilae</taxon>
        <taxon>Methylacidiphilales</taxon>
        <taxon>Methylacidiphilaceae</taxon>
        <taxon>Candidatus Methylacidithermus</taxon>
    </lineage>
</organism>
<dbReference type="EMBL" id="CAJNOB010000062">
    <property type="protein sequence ID" value="CAF0704340.1"/>
    <property type="molecule type" value="Genomic_DNA"/>
</dbReference>
<comment type="cofactor">
    <cofactor evidence="1">
        <name>Mg(2+)</name>
        <dbReference type="ChEBI" id="CHEBI:18420"/>
    </cofactor>
</comment>
<dbReference type="InterPro" id="IPR019199">
    <property type="entry name" value="Virulence_VapD/CRISPR_Cas2"/>
</dbReference>
<proteinExistence type="inferred from homology"/>
<evidence type="ECO:0000256" key="6">
    <source>
        <dbReference type="ARBA" id="ARBA00022801"/>
    </source>
</evidence>
<comment type="caution">
    <text evidence="9">The sequence shown here is derived from an EMBL/GenBank/DDBJ whole genome shotgun (WGS) entry which is preliminary data.</text>
</comment>
<evidence type="ECO:0000313" key="9">
    <source>
        <dbReference type="EMBL" id="CAF0704340.1"/>
    </source>
</evidence>
<protein>
    <submittedName>
        <fullName evidence="9">Uncharacterized protein</fullName>
    </submittedName>
</protein>
<dbReference type="AlphaFoldDB" id="A0A8J2BN52"/>
<dbReference type="InterPro" id="IPR021127">
    <property type="entry name" value="CRISPR_associated_Cas2"/>
</dbReference>
<name>A0A8J2BN52_9BACT</name>
<evidence type="ECO:0000256" key="4">
    <source>
        <dbReference type="ARBA" id="ARBA00022723"/>
    </source>
</evidence>
<dbReference type="GO" id="GO:0004521">
    <property type="term" value="F:RNA endonuclease activity"/>
    <property type="evidence" value="ECO:0007669"/>
    <property type="project" value="InterPro"/>
</dbReference>
<dbReference type="Proteomes" id="UP000663859">
    <property type="component" value="Unassembled WGS sequence"/>
</dbReference>
<evidence type="ECO:0000256" key="1">
    <source>
        <dbReference type="ARBA" id="ARBA00001946"/>
    </source>
</evidence>
<sequence length="60" mass="6826">MVEGELNQSQFERLKTEAREIINESEDSVLFYVLRSANWMTRDSLGLRKGNQSGSSRCAS</sequence>